<proteinExistence type="evidence at transcript level"/>
<name>A9CSH9_9ROSI</name>
<feature type="non-terminal residue" evidence="1">
    <location>
        <position position="1"/>
    </location>
</feature>
<protein>
    <submittedName>
        <fullName evidence="1">Uncharacterized protein</fullName>
    </submittedName>
</protein>
<organism evidence="1">
    <name type="scientific">Vitis hybrid cultivar</name>
    <dbReference type="NCBI Taxonomy" id="241073"/>
    <lineage>
        <taxon>Eukaryota</taxon>
        <taxon>Viridiplantae</taxon>
        <taxon>Streptophyta</taxon>
        <taxon>Embryophyta</taxon>
        <taxon>Tracheophyta</taxon>
        <taxon>Spermatophyta</taxon>
        <taxon>Magnoliopsida</taxon>
        <taxon>eudicotyledons</taxon>
        <taxon>Gunneridae</taxon>
        <taxon>Pentapetalae</taxon>
        <taxon>rosids</taxon>
        <taxon>Vitales</taxon>
        <taxon>Vitaceae</taxon>
        <taxon>Viteae</taxon>
        <taxon>Vitis</taxon>
    </lineage>
</organism>
<dbReference type="AlphaFoldDB" id="A9CSH9"/>
<accession>A9CSH9</accession>
<evidence type="ECO:0000313" key="1">
    <source>
        <dbReference type="EMBL" id="BAF95860.1"/>
    </source>
</evidence>
<dbReference type="EMBL" id="AB372546">
    <property type="protein sequence ID" value="BAF95860.1"/>
    <property type="molecule type" value="mRNA"/>
</dbReference>
<sequence>TLDDRGLRGRVSWSLKRMFNEHLRKTRLSSIAPGYLHLHLHPP</sequence>
<reference evidence="1" key="1">
    <citation type="submission" date="2007-12" db="EMBL/GenBank/DDBJ databases">
        <title>Screening Genes Expressed by Agrobacterium vitis Inoculation and Salicylic Acid Treatment in Grapevines Using GeneFishing.</title>
        <authorList>
            <person name="Choi Y."/>
            <person name="Yun H."/>
            <person name="Park K."/>
            <person name="Rho J."/>
            <person name="Jeong S."/>
            <person name="Lee H."/>
            <person name="Jang H."/>
        </authorList>
    </citation>
    <scope>NUCLEOTIDE SEQUENCE</scope>
</reference>